<feature type="region of interest" description="Disordered" evidence="18">
    <location>
        <begin position="513"/>
        <end position="536"/>
    </location>
</feature>
<evidence type="ECO:0000256" key="4">
    <source>
        <dbReference type="ARBA" id="ARBA00004729"/>
    </source>
</evidence>
<dbReference type="Pfam" id="PF00330">
    <property type="entry name" value="Aconitase"/>
    <property type="match status" value="1"/>
</dbReference>
<dbReference type="HAMAP" id="MF_01031">
    <property type="entry name" value="LeuD_type1"/>
    <property type="match status" value="1"/>
</dbReference>
<feature type="region of interest" description="Disordered" evidence="18">
    <location>
        <begin position="1450"/>
        <end position="1488"/>
    </location>
</feature>
<reference evidence="21" key="1">
    <citation type="submission" date="2022-07" db="EMBL/GenBank/DDBJ databases">
        <title>Genome Sequence of Physisporinus lineatus.</title>
        <authorList>
            <person name="Buettner E."/>
        </authorList>
    </citation>
    <scope>NUCLEOTIDE SEQUENCE</scope>
    <source>
        <strain evidence="21">VT162</strain>
    </source>
</reference>
<evidence type="ECO:0000256" key="13">
    <source>
        <dbReference type="ARBA" id="ARBA00023014"/>
    </source>
</evidence>
<evidence type="ECO:0000256" key="7">
    <source>
        <dbReference type="ARBA" id="ARBA00014371"/>
    </source>
</evidence>
<keyword evidence="8" id="KW-0432">Leucine biosynthesis</keyword>
<feature type="compositionally biased region" description="Basic residues" evidence="18">
    <location>
        <begin position="1472"/>
        <end position="1482"/>
    </location>
</feature>
<keyword evidence="12" id="KW-0408">Iron</keyword>
<feature type="compositionally biased region" description="Low complexity" evidence="18">
    <location>
        <begin position="1688"/>
        <end position="1704"/>
    </location>
</feature>
<comment type="pathway">
    <text evidence="4">Amino-acid biosynthesis; L-leucine biosynthesis; L-leucine from 3-methyl-2-oxobutanoate: step 2/4.</text>
</comment>
<comment type="similarity">
    <text evidence="5">Belongs to the aconitase/IPM isomerase family.</text>
</comment>
<sequence>MPSAIQAPRTLYDKIWDDHLIDVQEDGLSLIYIDRHLTHEVTSPQAFEGLRTAGRPVRRPDCTLATVDHNVPTISRKNFTNIQTFVTEPDSKAQCQALEENVKEFGLTYFGLTDRRQGIVHVIGPEQGFTLPGITCVCGDSHTSTHGAFGALAFGIGTSEVEHVLATQTLLQRKAKNMRVSVEGTLQEGVTSKDVVLHIIGVIGTAGGTGCVIEFAGSVIRSFSMEARMSMCNMSIEGGARAGMIAPDEITFKYLQGRPLAPKGEEWDRAEAYWRSLKSDEGAKFDVEVNLRGEDIIPTVTWGTSPQDVVPITGSVPDPAGIQDPVKRASVERSLKYMGLVPNTRMEDVKVDKVFIGSCTNSRIEDLRSAANIVLAAGPDAKVAEGMYAMIVPGSGLIKQRAEAEGLDVIFKRAGFDWREAGCSMCLGMNPDQLEPGERCASTSNRNFEGRQGAGGRTHLVSPAMAAAAAMTGKLTDVRKFLGVDAEAKISAGPKLKLINEFEFLTDPVLPSPAPQKSVKETPAPTNNTLPPSSTPSSVAKFTVVKGIAAPLHIENVDTDMIIPKQFLKTLKRTGLADALFYNLRRDGSTGEPTDFILNREPYTQAKILVCDGANFGCGSSREHAPWSLNDFGIRCIIAPSFADIFRNNTMQNGMLPVILSKEDCRTLTEDAEAGLELEVDLEKEEVRRPNGKPAIPFTTDPFRRHCLLNGLDDIALTLQKVKSIEEFEQRRSETWPWLDGFGYKGKIAISPARNTKKMEWCKLTDSDVSTHPPPPLIPYLVPRILLVTQSLVGPVGKVVVLGKHSDPAEVIQRARMASTSLAAQPRPELIRRDTDHILSYYQSEDAGRPYDSQDCTDDVPSPSPLKRSDSLSSNSASEYSTDSHPSTPADNAHPRPQHRREGSLAESAHVITRRPSVPSEGGSDRRRLAIVEMDPTAPLSISYKRSGFRANAELEEHVSASPSGLLTRRGLQVNGLALIAPPDASPKTYTDLTPPPTAPIVGDRTPEALSHSHHQRSASDITHSSSHGRLHHKSSRDVGIVAGGMYSIPERAGSPVNHDDHQDGLKAPVFQTPMKSRSPSPAALTPELSDSATSFNESSYPTPPSETIKVPGLRTPSIGEGKDVGQPVVGPVVVGLAPDDVMRRQQPQATIRSVTSSANTMSTTTSSTSTTTPLLFYQPGLDAKAGPLPPPPRSIFEADNHRRGPPPPRPPRLRTPAPPRRDLEALKESLQLPSAVSTALSRSSSGEAPPEKSTPPDAPAKLDDVRQVPSDADTPPELGLPPKSTHRREGAFPPSSSALTPTTTESSIPSPVSDAVTSGASTKPTSPEPEPPVVLVQHASPTHHKRLSEPTVLLVGATSSHQEKALPTPVLHHEHSSPSLRHEALRGSSSSGSGSVSGHGKTMSRSSSIALPPNVPAKPTKVDEHKSSSGNPFKALTNFKRFSALPRAPSALSMTPSSTLSSRTPSPSVKPTRRLSPRPKTKCAWPSAMQYTDVTSRKNPMDRCRGYADKINELSNYDSGLSEWMNHMKCRGSGTRPPQVTPGPVPAPSVNHSPQPRHTSHGSMNSEATFPTRSDAYTATDLAMRPIDDLTSTKSPPPSLPYPSLAGEVRSPPRAPQLMMSHSAQRYQVPLTTGKSSGGFFSSIGRKASLKKDPKPTSLALIQVSPSKALIRRPQGPPKAVQLTSSPTVPGGPRTAPGAPPRVSRSQTISVAPEKPSVQPQQQQEPPSRRNTQRQSIKGRRPSIFGRASNSASSTPSNPEFDQQVNKLADLLPHVDRRILAGYLRRAGQDVLAIGQYLEDEKNGTIRQD</sequence>
<dbReference type="Pfam" id="PF00694">
    <property type="entry name" value="Aconitase_C"/>
    <property type="match status" value="1"/>
</dbReference>
<feature type="domain" description="Aconitase/3-isopropylmalate dehydratase large subunit alpha/beta/alpha" evidence="19">
    <location>
        <begin position="13"/>
        <end position="473"/>
    </location>
</feature>
<keyword evidence="22" id="KW-1185">Reference proteome</keyword>
<feature type="compositionally biased region" description="Low complexity" evidence="18">
    <location>
        <begin position="1450"/>
        <end position="1468"/>
    </location>
</feature>
<dbReference type="PANTHER" id="PTHR43822:SF9">
    <property type="entry name" value="3-ISOPROPYLMALATE DEHYDRATASE"/>
    <property type="match status" value="1"/>
</dbReference>
<feature type="region of interest" description="Disordered" evidence="18">
    <location>
        <begin position="1667"/>
        <end position="1763"/>
    </location>
</feature>
<feature type="region of interest" description="Disordered" evidence="18">
    <location>
        <begin position="1050"/>
        <end position="1111"/>
    </location>
</feature>
<evidence type="ECO:0000259" key="20">
    <source>
        <dbReference type="Pfam" id="PF00694"/>
    </source>
</evidence>
<keyword evidence="10" id="KW-0028">Amino-acid biosynthesis</keyword>
<evidence type="ECO:0000256" key="8">
    <source>
        <dbReference type="ARBA" id="ARBA00022430"/>
    </source>
</evidence>
<evidence type="ECO:0000256" key="10">
    <source>
        <dbReference type="ARBA" id="ARBA00022605"/>
    </source>
</evidence>
<dbReference type="NCBIfam" id="NF009116">
    <property type="entry name" value="PRK12466.1"/>
    <property type="match status" value="1"/>
</dbReference>
<feature type="region of interest" description="Disordered" evidence="18">
    <location>
        <begin position="1530"/>
        <end position="1615"/>
    </location>
</feature>
<feature type="compositionally biased region" description="Low complexity" evidence="18">
    <location>
        <begin position="1714"/>
        <end position="1727"/>
    </location>
</feature>
<evidence type="ECO:0000256" key="11">
    <source>
        <dbReference type="ARBA" id="ARBA00022723"/>
    </source>
</evidence>
<dbReference type="InterPro" id="IPR004430">
    <property type="entry name" value="3-IsopropMal_deHydase_lsu"/>
</dbReference>
<feature type="compositionally biased region" description="Basic and acidic residues" evidence="18">
    <location>
        <begin position="1372"/>
        <end position="1386"/>
    </location>
</feature>
<comment type="catalytic activity">
    <reaction evidence="1">
        <text>(2R,3S)-3-isopropylmalate = (2S)-2-isopropylmalate</text>
        <dbReference type="Rhea" id="RHEA:32287"/>
        <dbReference type="ChEBI" id="CHEBI:1178"/>
        <dbReference type="ChEBI" id="CHEBI:35121"/>
        <dbReference type="EC" id="4.2.1.33"/>
    </reaction>
</comment>
<comment type="caution">
    <text evidence="21">The sequence shown here is derived from an EMBL/GenBank/DDBJ whole genome shotgun (WGS) entry which is preliminary data.</text>
</comment>
<feature type="region of interest" description="Disordered" evidence="18">
    <location>
        <begin position="845"/>
        <end position="931"/>
    </location>
</feature>
<proteinExistence type="inferred from homology"/>
<dbReference type="GO" id="GO:0009316">
    <property type="term" value="C:3-isopropylmalate dehydratase complex"/>
    <property type="evidence" value="ECO:0007669"/>
    <property type="project" value="InterPro"/>
</dbReference>
<accession>A0AAD5YIB3</accession>
<dbReference type="InterPro" id="IPR000573">
    <property type="entry name" value="AconitaseA/IPMdHydase_ssu_swvl"/>
</dbReference>
<dbReference type="FunFam" id="3.30.499.10:FF:000006">
    <property type="entry name" value="3-isopropylmalate dehydratase large subunit"/>
    <property type="match status" value="1"/>
</dbReference>
<feature type="region of interest" description="Disordered" evidence="18">
    <location>
        <begin position="986"/>
        <end position="1034"/>
    </location>
</feature>
<evidence type="ECO:0000256" key="15">
    <source>
        <dbReference type="ARBA" id="ARBA00023304"/>
    </source>
</evidence>
<keyword evidence="14" id="KW-0456">Lyase</keyword>
<evidence type="ECO:0000256" key="2">
    <source>
        <dbReference type="ARBA" id="ARBA00001966"/>
    </source>
</evidence>
<dbReference type="InterPro" id="IPR033940">
    <property type="entry name" value="IPMI_Swivel"/>
</dbReference>
<evidence type="ECO:0000256" key="14">
    <source>
        <dbReference type="ARBA" id="ARBA00023239"/>
    </source>
</evidence>
<feature type="compositionally biased region" description="Low complexity" evidence="18">
    <location>
        <begin position="1388"/>
        <end position="1401"/>
    </location>
</feature>
<gene>
    <name evidence="21" type="ORF">NLI96_g1525</name>
</gene>
<dbReference type="EMBL" id="JANAWD010000030">
    <property type="protein sequence ID" value="KAJ3490301.1"/>
    <property type="molecule type" value="Genomic_DNA"/>
</dbReference>
<keyword evidence="13" id="KW-0411">Iron-sulfur</keyword>
<evidence type="ECO:0000313" key="22">
    <source>
        <dbReference type="Proteomes" id="UP001212997"/>
    </source>
</evidence>
<dbReference type="InterPro" id="IPR036008">
    <property type="entry name" value="Aconitase_4Fe-4S_dom"/>
</dbReference>
<dbReference type="Gene3D" id="3.20.19.10">
    <property type="entry name" value="Aconitase, domain 4"/>
    <property type="match status" value="1"/>
</dbReference>
<dbReference type="InterPro" id="IPR015931">
    <property type="entry name" value="Acnase/IPM_dHydase_lsu_aba_1/3"/>
</dbReference>
<feature type="compositionally biased region" description="Low complexity" evidence="18">
    <location>
        <begin position="1294"/>
        <end position="1314"/>
    </location>
</feature>
<evidence type="ECO:0000256" key="6">
    <source>
        <dbReference type="ARBA" id="ARBA00011998"/>
    </source>
</evidence>
<dbReference type="CDD" id="cd01577">
    <property type="entry name" value="IPMI_Swivel"/>
    <property type="match status" value="1"/>
</dbReference>
<keyword evidence="9" id="KW-0004">4Fe-4S</keyword>
<dbReference type="GO" id="GO:0003861">
    <property type="term" value="F:3-isopropylmalate dehydratase activity"/>
    <property type="evidence" value="ECO:0007669"/>
    <property type="project" value="UniProtKB-EC"/>
</dbReference>
<name>A0AAD5YIB3_9APHY</name>
<dbReference type="InterPro" id="IPR004431">
    <property type="entry name" value="3-IsopropMal_deHydase_ssu"/>
</dbReference>
<dbReference type="GO" id="GO:0009098">
    <property type="term" value="P:L-leucine biosynthetic process"/>
    <property type="evidence" value="ECO:0007669"/>
    <property type="project" value="UniProtKB-KW"/>
</dbReference>
<dbReference type="PROSITE" id="PS00450">
    <property type="entry name" value="ACONITASE_1"/>
    <property type="match status" value="1"/>
</dbReference>
<keyword evidence="15" id="KW-0100">Branched-chain amino acid biosynthesis</keyword>
<evidence type="ECO:0000256" key="3">
    <source>
        <dbReference type="ARBA" id="ARBA00002695"/>
    </source>
</evidence>
<feature type="compositionally biased region" description="Polar residues" evidence="18">
    <location>
        <begin position="1551"/>
        <end position="1578"/>
    </location>
</feature>
<evidence type="ECO:0000256" key="17">
    <source>
        <dbReference type="ARBA" id="ARBA00033368"/>
    </source>
</evidence>
<dbReference type="PROSITE" id="PS01244">
    <property type="entry name" value="ACONITASE_2"/>
    <property type="match status" value="1"/>
</dbReference>
<evidence type="ECO:0000256" key="12">
    <source>
        <dbReference type="ARBA" id="ARBA00023004"/>
    </source>
</evidence>
<evidence type="ECO:0000259" key="19">
    <source>
        <dbReference type="Pfam" id="PF00330"/>
    </source>
</evidence>
<feature type="compositionally biased region" description="Low complexity" evidence="18">
    <location>
        <begin position="1749"/>
        <end position="1760"/>
    </location>
</feature>
<dbReference type="HAMAP" id="MF_01026">
    <property type="entry name" value="LeuC_type1"/>
    <property type="match status" value="1"/>
</dbReference>
<comment type="function">
    <text evidence="3">Catalyzes the isomerization between 2-isopropylmalate and 3-isopropylmalate, via the formation of 2-isopropylmaleate.</text>
</comment>
<dbReference type="NCBIfam" id="TIGR00171">
    <property type="entry name" value="leuD"/>
    <property type="match status" value="1"/>
</dbReference>
<feature type="compositionally biased region" description="Polar residues" evidence="18">
    <location>
        <begin position="1089"/>
        <end position="1101"/>
    </location>
</feature>
<dbReference type="InterPro" id="IPR015928">
    <property type="entry name" value="Aconitase/3IPM_dehydase_swvl"/>
</dbReference>
<dbReference type="SUPFAM" id="SSF52016">
    <property type="entry name" value="LeuD/IlvD-like"/>
    <property type="match status" value="1"/>
</dbReference>
<feature type="region of interest" description="Disordered" evidence="18">
    <location>
        <begin position="1145"/>
        <end position="1435"/>
    </location>
</feature>
<feature type="domain" description="Aconitase A/isopropylmalate dehydratase small subunit swivel" evidence="20">
    <location>
        <begin position="540"/>
        <end position="662"/>
    </location>
</feature>
<feature type="compositionally biased region" description="Low complexity" evidence="18">
    <location>
        <begin position="1235"/>
        <end position="1246"/>
    </location>
</feature>
<dbReference type="InterPro" id="IPR018136">
    <property type="entry name" value="Aconitase_4Fe-4S_BS"/>
</dbReference>
<organism evidence="21 22">
    <name type="scientific">Meripilus lineatus</name>
    <dbReference type="NCBI Taxonomy" id="2056292"/>
    <lineage>
        <taxon>Eukaryota</taxon>
        <taxon>Fungi</taxon>
        <taxon>Dikarya</taxon>
        <taxon>Basidiomycota</taxon>
        <taxon>Agaricomycotina</taxon>
        <taxon>Agaricomycetes</taxon>
        <taxon>Polyporales</taxon>
        <taxon>Meripilaceae</taxon>
        <taxon>Meripilus</taxon>
    </lineage>
</organism>
<dbReference type="InterPro" id="IPR033941">
    <property type="entry name" value="IPMI_cat"/>
</dbReference>
<evidence type="ECO:0000256" key="5">
    <source>
        <dbReference type="ARBA" id="ARBA00007185"/>
    </source>
</evidence>
<dbReference type="Proteomes" id="UP001212997">
    <property type="component" value="Unassembled WGS sequence"/>
</dbReference>
<dbReference type="EC" id="4.2.1.33" evidence="6"/>
<dbReference type="SUPFAM" id="SSF53732">
    <property type="entry name" value="Aconitase iron-sulfur domain"/>
    <property type="match status" value="1"/>
</dbReference>
<dbReference type="NCBIfam" id="TIGR00170">
    <property type="entry name" value="leuC"/>
    <property type="match status" value="1"/>
</dbReference>
<keyword evidence="11" id="KW-0479">Metal-binding</keyword>
<protein>
    <recommendedName>
        <fullName evidence="7">3-isopropylmalate dehydratase</fullName>
        <ecNumber evidence="6">4.2.1.33</ecNumber>
    </recommendedName>
    <alternativeName>
        <fullName evidence="16">Alpha-IPM isomerase</fullName>
    </alternativeName>
    <alternativeName>
        <fullName evidence="17">Isopropylmalate isomerase</fullName>
    </alternativeName>
</protein>
<evidence type="ECO:0000256" key="1">
    <source>
        <dbReference type="ARBA" id="ARBA00000491"/>
    </source>
</evidence>
<feature type="compositionally biased region" description="Low complexity" evidence="18">
    <location>
        <begin position="522"/>
        <end position="536"/>
    </location>
</feature>
<evidence type="ECO:0000256" key="16">
    <source>
        <dbReference type="ARBA" id="ARBA00031631"/>
    </source>
</evidence>
<comment type="cofactor">
    <cofactor evidence="2">
        <name>[4Fe-4S] cluster</name>
        <dbReference type="ChEBI" id="CHEBI:49883"/>
    </cofactor>
</comment>
<dbReference type="GO" id="GO:0051539">
    <property type="term" value="F:4 iron, 4 sulfur cluster binding"/>
    <property type="evidence" value="ECO:0007669"/>
    <property type="project" value="UniProtKB-KW"/>
</dbReference>
<evidence type="ECO:0000256" key="9">
    <source>
        <dbReference type="ARBA" id="ARBA00022485"/>
    </source>
</evidence>
<feature type="compositionally biased region" description="Low complexity" evidence="18">
    <location>
        <begin position="1154"/>
        <end position="1173"/>
    </location>
</feature>
<evidence type="ECO:0000313" key="21">
    <source>
        <dbReference type="EMBL" id="KAJ3490301.1"/>
    </source>
</evidence>
<dbReference type="FunFam" id="3.30.499.10:FF:000007">
    <property type="entry name" value="3-isopropylmalate dehydratase large subunit"/>
    <property type="match status" value="1"/>
</dbReference>
<evidence type="ECO:0000256" key="18">
    <source>
        <dbReference type="SAM" id="MobiDB-lite"/>
    </source>
</evidence>
<dbReference type="FunFam" id="3.20.19.10:FF:000003">
    <property type="entry name" value="3-isopropylmalate dehydratase small subunit"/>
    <property type="match status" value="1"/>
</dbReference>
<dbReference type="NCBIfam" id="NF002458">
    <property type="entry name" value="PRK01641.1"/>
    <property type="match status" value="1"/>
</dbReference>
<dbReference type="PANTHER" id="PTHR43822">
    <property type="entry name" value="HOMOACONITASE, MITOCHONDRIAL-RELATED"/>
    <property type="match status" value="1"/>
</dbReference>
<feature type="compositionally biased region" description="Polar residues" evidence="18">
    <location>
        <begin position="871"/>
        <end position="890"/>
    </location>
</feature>
<dbReference type="CDD" id="cd01583">
    <property type="entry name" value="IPMI"/>
    <property type="match status" value="1"/>
</dbReference>
<dbReference type="PRINTS" id="PR00415">
    <property type="entry name" value="ACONITASE"/>
</dbReference>
<dbReference type="GO" id="GO:0046872">
    <property type="term" value="F:metal ion binding"/>
    <property type="evidence" value="ECO:0007669"/>
    <property type="project" value="UniProtKB-KW"/>
</dbReference>
<dbReference type="Gene3D" id="3.30.499.10">
    <property type="entry name" value="Aconitase, domain 3"/>
    <property type="match status" value="2"/>
</dbReference>
<dbReference type="InterPro" id="IPR001030">
    <property type="entry name" value="Acoase/IPM_deHydtase_lsu_aba"/>
</dbReference>
<dbReference type="NCBIfam" id="NF004016">
    <property type="entry name" value="PRK05478.1"/>
    <property type="match status" value="1"/>
</dbReference>
<dbReference type="InterPro" id="IPR050067">
    <property type="entry name" value="IPM_dehydratase_rel_enz"/>
</dbReference>